<protein>
    <submittedName>
        <fullName evidence="6">HEAT repeat-containing protein</fullName>
    </submittedName>
</protein>
<evidence type="ECO:0000313" key="6">
    <source>
        <dbReference type="EMBL" id="AFY91501.1"/>
    </source>
</evidence>
<dbReference type="InterPro" id="IPR016024">
    <property type="entry name" value="ARM-type_fold"/>
</dbReference>
<dbReference type="SUPFAM" id="SSF48371">
    <property type="entry name" value="ARM repeat"/>
    <property type="match status" value="1"/>
</dbReference>
<dbReference type="HOGENOM" id="CLU_003298_1_0_3"/>
<feature type="domain" description="DUF7737" evidence="5">
    <location>
        <begin position="1551"/>
        <end position="1652"/>
    </location>
</feature>
<dbReference type="PATRIC" id="fig|1173020.3.peg.236"/>
<accession>K9UAP5</accession>
<name>K9UAP5_CHAP6</name>
<dbReference type="GO" id="GO:0030089">
    <property type="term" value="C:phycobilisome"/>
    <property type="evidence" value="ECO:0007669"/>
    <property type="project" value="UniProtKB-KW"/>
</dbReference>
<dbReference type="STRING" id="1173020.Cha6605_0198"/>
<dbReference type="InterPro" id="IPR056639">
    <property type="entry name" value="DUF7737"/>
</dbReference>
<dbReference type="Pfam" id="PF18991">
    <property type="entry name" value="DUF5724"/>
    <property type="match status" value="1"/>
</dbReference>
<gene>
    <name evidence="6" type="ORF">Cha6605_0198</name>
</gene>
<reference evidence="6 7" key="1">
    <citation type="submission" date="2012-05" db="EMBL/GenBank/DDBJ databases">
        <title>Finished chromosome of genome of Chamaesiphon sp. PCC 6605.</title>
        <authorList>
            <consortium name="US DOE Joint Genome Institute"/>
            <person name="Gugger M."/>
            <person name="Coursin T."/>
            <person name="Rippka R."/>
            <person name="Tandeau De Marsac N."/>
            <person name="Huntemann M."/>
            <person name="Wei C.-L."/>
            <person name="Han J."/>
            <person name="Detter J.C."/>
            <person name="Han C."/>
            <person name="Tapia R."/>
            <person name="Chen A."/>
            <person name="Kyrpides N."/>
            <person name="Mavromatis K."/>
            <person name="Markowitz V."/>
            <person name="Szeto E."/>
            <person name="Ivanova N."/>
            <person name="Pagani I."/>
            <person name="Pati A."/>
            <person name="Goodwin L."/>
            <person name="Nordberg H.P."/>
            <person name="Cantor M.N."/>
            <person name="Hua S.X."/>
            <person name="Woyke T."/>
            <person name="Kerfeld C.A."/>
        </authorList>
    </citation>
    <scope>NUCLEOTIDE SEQUENCE [LARGE SCALE GENOMIC DNA]</scope>
    <source>
        <strain evidence="7">ATCC 27169 / PCC 6605</strain>
    </source>
</reference>
<dbReference type="Proteomes" id="UP000010366">
    <property type="component" value="Chromosome"/>
</dbReference>
<proteinExistence type="predicted"/>
<keyword evidence="7" id="KW-1185">Reference proteome</keyword>
<feature type="domain" description="DUF4132" evidence="3">
    <location>
        <begin position="1287"/>
        <end position="1461"/>
    </location>
</feature>
<dbReference type="KEGG" id="cmp:Cha6605_0198"/>
<dbReference type="InterPro" id="IPR043782">
    <property type="entry name" value="DUF5724"/>
</dbReference>
<evidence type="ECO:0000256" key="2">
    <source>
        <dbReference type="ARBA" id="ARBA00022738"/>
    </source>
</evidence>
<evidence type="ECO:0000259" key="5">
    <source>
        <dbReference type="Pfam" id="PF24879"/>
    </source>
</evidence>
<dbReference type="RefSeq" id="WP_015157696.1">
    <property type="nucleotide sequence ID" value="NC_019697.1"/>
</dbReference>
<dbReference type="InterPro" id="IPR025406">
    <property type="entry name" value="DUF4132"/>
</dbReference>
<organism evidence="6 7">
    <name type="scientific">Chamaesiphon minutus (strain ATCC 27169 / PCC 6605)</name>
    <dbReference type="NCBI Taxonomy" id="1173020"/>
    <lineage>
        <taxon>Bacteria</taxon>
        <taxon>Bacillati</taxon>
        <taxon>Cyanobacteriota</taxon>
        <taxon>Cyanophyceae</taxon>
        <taxon>Gomontiellales</taxon>
        <taxon>Chamaesiphonaceae</taxon>
        <taxon>Chamaesiphon</taxon>
    </lineage>
</organism>
<dbReference type="Gene3D" id="1.25.10.10">
    <property type="entry name" value="Leucine-rich Repeat Variant"/>
    <property type="match status" value="1"/>
</dbReference>
<evidence type="ECO:0000259" key="3">
    <source>
        <dbReference type="Pfam" id="PF13569"/>
    </source>
</evidence>
<dbReference type="EMBL" id="CP003600">
    <property type="protein sequence ID" value="AFY91501.1"/>
    <property type="molecule type" value="Genomic_DNA"/>
</dbReference>
<dbReference type="eggNOG" id="COG1413">
    <property type="taxonomic scope" value="Bacteria"/>
</dbReference>
<evidence type="ECO:0000259" key="4">
    <source>
        <dbReference type="Pfam" id="PF18991"/>
    </source>
</evidence>
<dbReference type="OrthoDB" id="9763697at2"/>
<keyword evidence="2" id="KW-0605">Phycobilisome</keyword>
<keyword evidence="1" id="KW-0042">Antenna complex</keyword>
<dbReference type="InterPro" id="IPR011989">
    <property type="entry name" value="ARM-like"/>
</dbReference>
<dbReference type="Pfam" id="PF13569">
    <property type="entry name" value="DUF4132"/>
    <property type="match status" value="1"/>
</dbReference>
<evidence type="ECO:0000256" key="1">
    <source>
        <dbReference type="ARBA" id="ARBA00022549"/>
    </source>
</evidence>
<evidence type="ECO:0000313" key="7">
    <source>
        <dbReference type="Proteomes" id="UP000010366"/>
    </source>
</evidence>
<dbReference type="Pfam" id="PF24879">
    <property type="entry name" value="DUF7737"/>
    <property type="match status" value="1"/>
</dbReference>
<feature type="domain" description="DUF5724" evidence="4">
    <location>
        <begin position="66"/>
        <end position="1247"/>
    </location>
</feature>
<sequence length="1655" mass="187514">MLNSEIAQARLKEYQITDWQPTRLAQLLKLPAKLRSIGCGIFGHDDKGKPFKRDESAVSIESSSKALGDLKPQDRLKIFTILFPQFAPTVEATWQGFANLTYPMGYNRRSFRAPTIDAYSQKRNWWFQRLLDVVKGYDVDLPWLASWCPYFGYYGDILGYLFAIAINADDAVGQEVFDILIASAKGEHEIGAMGRHVTRSLLLANRPEGWEFVEKLLVAAQRQEGLRQTILESVDEAHPIAYQRMLKLILDENLIRFAATLRAVDVWFGFDLDVLQEKQARAIIAQVLEFLTDAQQQQAALASDDAQTVYLALWSIAFTDALQAIEVAKTLLQHHEASHRLVAIHCLKQLDLHTARLVILSAIEDADDRVASLAIQAISYPTPEFVTAAPDIFDRLVAIFPRWAVKSKQLPPLVWEWMKLTVAQETIFHTLYRWLGDRSPKLMIPYLSAAESYQRATIATDLAKIQPWDEEIRNTLFNLTGDASSYVRQQVLEILKKCQIAKSETAHLIGLLTRKSSDLRQGILGLLLKQADEDAIDSAQILLAAKDKLQRQAGLELVAELIKGNRLVAECQSIAQTYRSTRGDKLTTAETQLLERIFARESQPASLRDALGLVNLANLYVPEPLTCTNPVEINTAAAKSTLIAIDELIHQHRQTPIQITNYQGEIEEELLGNVTWKFPWFQKDLSPTENLARLPLADVWENWYHSDRSKDEDGLELIRAISPRYKTDVEYCIRTEENEDLDNNIESPYNQLRSIFKTSFGKIDRDLRYPALVNNIVSWLLYLHPQPNAIDFSLNLLTMVLTAVDPLELQRSISHLVTGTRYFVAFIGQVNSFARRWSDVSERHFRRWWQIATWLDNSIWYFICRDRAICLENVVTAYHFGLANIADVTYYLLSDSSSAWSERFEKELQQMPVNITYSRNDFFALQRLTRRKLSDLDPKMNIAIEAANLCRDRILEIECQRGDLPTAATNAALALRSIEGIPTIVKLLQNLDNATFVRGYTYGNQSKAAVMSHLMRISFPASNDTPVEFARQVRAAKISEEKLIQFAFFAPQWVNYIQQAIDLPCFAEGVWWIHAHTKDNNWSVEQDVREIWVAQIAERTPLSAASLVDGAVDVEWFGRVYATLGAERWQQLDKAAQYASNGSGHQRAKQFASAMLGQIDRKELLDRIVKKRHQDSVRALGLCPLDTGKNREPDILKRYQTFQEFLRTSKKFGSQRRASEKLAVEIGMENLARTAGFADPQRLQWAMEAAAIADLVDRAQVVSIEDTTVSLSITTTGTPEITITKAGKTLKAIPAKLKKNPDIEALVDRKQSIVKQASRMRLSLEQAMERGDAFTKQELQQLAQHPVLAPMLRQLVLIATAGNEIGYLEPNGTELVSPNGKVKITAEKFRIAHPHDLLVTKEWHLWQQECFTSERQQPFKQVFRELYVATTAEQTKTGSKRYEGHQVNPRQAIALFGQRGWISSPDEGLRRTFHQEGLIALVSFANGYYTPLEVEGLTIDRLNFYKRDEWKPLPLADIPPRIFSEVMRDLDLVVSVAHIGGVDPEASASTVEMRSSILRETCRLMKLNNVQIQGSHALINGEIGTYSVHLGSAIVHRQPGGALCILPVSSQHRGRLFLPFVDDDPKTAEIMSKVLLLAKDKEIQDPTILEQILNK</sequence>